<keyword evidence="12" id="KW-0902">Two-component regulatory system</keyword>
<dbReference type="Gene3D" id="3.30.565.10">
    <property type="entry name" value="Histidine kinase-like ATPase, C-terminal domain"/>
    <property type="match status" value="1"/>
</dbReference>
<keyword evidence="5" id="KW-0597">Phosphoprotein</keyword>
<keyword evidence="20" id="KW-1185">Reference proteome</keyword>
<reference evidence="19 20" key="1">
    <citation type="submission" date="2023-01" db="EMBL/GenBank/DDBJ databases">
        <title>Cultivation and genomic characterization of new, ubiquitous marine nitrite-oxidizing bacteria from the Nitrospirales.</title>
        <authorList>
            <person name="Mueller A.J."/>
            <person name="Daebeler A."/>
            <person name="Herbold C.W."/>
            <person name="Kirkegaard R.H."/>
            <person name="Daims H."/>
        </authorList>
    </citation>
    <scope>NUCLEOTIDE SEQUENCE [LARGE SCALE GENOMIC DNA]</scope>
    <source>
        <strain evidence="19 20">VA</strain>
    </source>
</reference>
<evidence type="ECO:0000256" key="12">
    <source>
        <dbReference type="ARBA" id="ARBA00023012"/>
    </source>
</evidence>
<dbReference type="Gene3D" id="6.10.340.10">
    <property type="match status" value="1"/>
</dbReference>
<evidence type="ECO:0000256" key="7">
    <source>
        <dbReference type="ARBA" id="ARBA00022692"/>
    </source>
</evidence>
<dbReference type="SUPFAM" id="SSF158472">
    <property type="entry name" value="HAMP domain-like"/>
    <property type="match status" value="1"/>
</dbReference>
<evidence type="ECO:0000256" key="10">
    <source>
        <dbReference type="ARBA" id="ARBA00022840"/>
    </source>
</evidence>
<keyword evidence="4" id="KW-1003">Cell membrane</keyword>
<evidence type="ECO:0000256" key="15">
    <source>
        <dbReference type="SAM" id="Phobius"/>
    </source>
</evidence>
<dbReference type="Proteomes" id="UP001302719">
    <property type="component" value="Chromosome"/>
</dbReference>
<dbReference type="EMBL" id="CP116967">
    <property type="protein sequence ID" value="WNM59928.1"/>
    <property type="molecule type" value="Genomic_DNA"/>
</dbReference>
<dbReference type="CDD" id="cd00082">
    <property type="entry name" value="HisKA"/>
    <property type="match status" value="1"/>
</dbReference>
<dbReference type="Pfam" id="PF00512">
    <property type="entry name" value="HisKA"/>
    <property type="match status" value="1"/>
</dbReference>
<evidence type="ECO:0000256" key="5">
    <source>
        <dbReference type="ARBA" id="ARBA00022553"/>
    </source>
</evidence>
<evidence type="ECO:0000313" key="19">
    <source>
        <dbReference type="EMBL" id="WNM59928.1"/>
    </source>
</evidence>
<dbReference type="Pfam" id="PF08448">
    <property type="entry name" value="PAS_4"/>
    <property type="match status" value="1"/>
</dbReference>
<dbReference type="SMART" id="SM00388">
    <property type="entry name" value="HisKA"/>
    <property type="match status" value="1"/>
</dbReference>
<evidence type="ECO:0000256" key="2">
    <source>
        <dbReference type="ARBA" id="ARBA00004651"/>
    </source>
</evidence>
<evidence type="ECO:0000256" key="6">
    <source>
        <dbReference type="ARBA" id="ARBA00022679"/>
    </source>
</evidence>
<feature type="transmembrane region" description="Helical" evidence="15">
    <location>
        <begin position="20"/>
        <end position="40"/>
    </location>
</feature>
<feature type="domain" description="Histidine kinase" evidence="16">
    <location>
        <begin position="604"/>
        <end position="812"/>
    </location>
</feature>
<keyword evidence="8" id="KW-0547">Nucleotide-binding</keyword>
<keyword evidence="11 15" id="KW-1133">Transmembrane helix</keyword>
<comment type="subcellular location">
    <subcellularLocation>
        <location evidence="2">Cell membrane</location>
        <topology evidence="2">Multi-pass membrane protein</topology>
    </subcellularLocation>
</comment>
<evidence type="ECO:0000256" key="14">
    <source>
        <dbReference type="SAM" id="MobiDB-lite"/>
    </source>
</evidence>
<dbReference type="GO" id="GO:0005524">
    <property type="term" value="F:ATP binding"/>
    <property type="evidence" value="ECO:0007669"/>
    <property type="project" value="UniProtKB-KW"/>
</dbReference>
<keyword evidence="7 15" id="KW-0812">Transmembrane</keyword>
<sequence length="823" mass="90357">MDNPEPKTAKRKKGLTKKLVLSMLLVGALPLIIGLLLAFYQGTQEIREVNGSSFEALATETARKLDLVMADELARTALLTTDVKIIARLEHIRDALSELNPQELARTLNLEQEAWNAKDADMLQRILKGPFAEILQQHVGGTFMDPGHPIPLITRSATRALFITDRAGRVIASLDSDIPYLHREEVWWQGAFHNGVGQPYIGQLAFDSRLGVYTFTIALPIMDSLRYEAIGVLHRIYDAKEFFAPSIDIIRFGKTGHVMLIDSRGVVLSCPILPTGTSMSDIRLIPLVTPLKAGWTPAPSDGHGGTAASIIGFAPLSNTNQITKFSTGQTWHMFVWQSSGEVFAPIEHFFKWTAAFGLLGVALLVTLGYIAANRIAAPIRRLQEAARQIGRGEYREPITLSTGDEIEELADEVNRMNQQLASQFAGLESQVELKTQEVKYLEESTIKILDNVPDPVLMIGPDEHIEYVNKASKEAFAVTNGEIIGTPLFQIFSLDPATRDRLKQEMHAVQVLEPPFSDNAKANPSTASLQDPLVPTNWAQSGTNRQEIRINQRTFRYRWFGVQARPGRGPSAGLVLRDTTEESILQDRVIQGEKLASLGVLSAGIGHELNNPLVGVIGLGEAIQEETNPEQIKEYARGIVQHGKRMASVVRDFTGQSGKNLTEGQTLINLNELLEQSVTTVKDLFPSAPVEIQTHLGPIPSIQGKALELGQAFTNIITNAFQAMKEGGKLVISTEASGHDLEIRIKDTGRGIAPTHLPRVFDPFFTTRGQGEGSGLGLTVAYRIINKLGGHIRMESEENRGTTCLITLPVSNAHLTKERSTTS</sequence>
<dbReference type="SUPFAM" id="SSF55874">
    <property type="entry name" value="ATPase domain of HSP90 chaperone/DNA topoisomerase II/histidine kinase"/>
    <property type="match status" value="1"/>
</dbReference>
<comment type="catalytic activity">
    <reaction evidence="1">
        <text>ATP + protein L-histidine = ADP + protein N-phospho-L-histidine.</text>
        <dbReference type="EC" id="2.7.13.3"/>
    </reaction>
</comment>
<protein>
    <recommendedName>
        <fullName evidence="3">histidine kinase</fullName>
        <ecNumber evidence="3">2.7.13.3</ecNumber>
    </recommendedName>
</protein>
<dbReference type="RefSeq" id="WP_312646823.1">
    <property type="nucleotide sequence ID" value="NZ_CP116967.1"/>
</dbReference>
<dbReference type="InterPro" id="IPR036097">
    <property type="entry name" value="HisK_dim/P_sf"/>
</dbReference>
<dbReference type="Pfam" id="PF00672">
    <property type="entry name" value="HAMP"/>
    <property type="match status" value="1"/>
</dbReference>
<dbReference type="InterPro" id="IPR036890">
    <property type="entry name" value="HATPase_C_sf"/>
</dbReference>
<feature type="region of interest" description="Disordered" evidence="14">
    <location>
        <begin position="516"/>
        <end position="538"/>
    </location>
</feature>
<organism evidence="19 20">
    <name type="scientific">Candidatus Nitrospira allomarina</name>
    <dbReference type="NCBI Taxonomy" id="3020900"/>
    <lineage>
        <taxon>Bacteria</taxon>
        <taxon>Pseudomonadati</taxon>
        <taxon>Nitrospirota</taxon>
        <taxon>Nitrospiria</taxon>
        <taxon>Nitrospirales</taxon>
        <taxon>Nitrospiraceae</taxon>
        <taxon>Nitrospira</taxon>
    </lineage>
</organism>
<dbReference type="AlphaFoldDB" id="A0AA96GJ71"/>
<evidence type="ECO:0000259" key="16">
    <source>
        <dbReference type="PROSITE" id="PS50109"/>
    </source>
</evidence>
<dbReference type="InterPro" id="IPR013656">
    <property type="entry name" value="PAS_4"/>
</dbReference>
<dbReference type="SMART" id="SM00304">
    <property type="entry name" value="HAMP"/>
    <property type="match status" value="1"/>
</dbReference>
<keyword evidence="6" id="KW-0808">Transferase</keyword>
<dbReference type="InterPro" id="IPR003661">
    <property type="entry name" value="HisK_dim/P_dom"/>
</dbReference>
<dbReference type="SMART" id="SM00091">
    <property type="entry name" value="PAS"/>
    <property type="match status" value="1"/>
</dbReference>
<dbReference type="PANTHER" id="PTHR43065:SF46">
    <property type="entry name" value="C4-DICARBOXYLATE TRANSPORT SENSOR PROTEIN DCTB"/>
    <property type="match status" value="1"/>
</dbReference>
<dbReference type="Pfam" id="PF02518">
    <property type="entry name" value="HATPase_c"/>
    <property type="match status" value="1"/>
</dbReference>
<dbReference type="GO" id="GO:0005886">
    <property type="term" value="C:plasma membrane"/>
    <property type="evidence" value="ECO:0007669"/>
    <property type="project" value="UniProtKB-SubCell"/>
</dbReference>
<dbReference type="PROSITE" id="PS50885">
    <property type="entry name" value="HAMP"/>
    <property type="match status" value="1"/>
</dbReference>
<dbReference type="InterPro" id="IPR035965">
    <property type="entry name" value="PAS-like_dom_sf"/>
</dbReference>
<dbReference type="Pfam" id="PF02743">
    <property type="entry name" value="dCache_1"/>
    <property type="match status" value="1"/>
</dbReference>
<feature type="domain" description="PAS" evidence="17">
    <location>
        <begin position="441"/>
        <end position="507"/>
    </location>
</feature>
<dbReference type="InterPro" id="IPR033479">
    <property type="entry name" value="dCache_1"/>
</dbReference>
<dbReference type="GO" id="GO:0000155">
    <property type="term" value="F:phosphorelay sensor kinase activity"/>
    <property type="evidence" value="ECO:0007669"/>
    <property type="project" value="InterPro"/>
</dbReference>
<evidence type="ECO:0000256" key="9">
    <source>
        <dbReference type="ARBA" id="ARBA00022777"/>
    </source>
</evidence>
<dbReference type="SUPFAM" id="SSF47384">
    <property type="entry name" value="Homodimeric domain of signal transducing histidine kinase"/>
    <property type="match status" value="1"/>
</dbReference>
<keyword evidence="9" id="KW-0418">Kinase</keyword>
<evidence type="ECO:0000259" key="18">
    <source>
        <dbReference type="PROSITE" id="PS50885"/>
    </source>
</evidence>
<dbReference type="PRINTS" id="PR00344">
    <property type="entry name" value="BCTRLSENSOR"/>
</dbReference>
<dbReference type="SUPFAM" id="SSF55785">
    <property type="entry name" value="PYP-like sensor domain (PAS domain)"/>
    <property type="match status" value="1"/>
</dbReference>
<dbReference type="Gene3D" id="1.10.287.130">
    <property type="match status" value="1"/>
</dbReference>
<dbReference type="CDD" id="cd06225">
    <property type="entry name" value="HAMP"/>
    <property type="match status" value="1"/>
</dbReference>
<dbReference type="EC" id="2.7.13.3" evidence="3"/>
<dbReference type="InterPro" id="IPR003660">
    <property type="entry name" value="HAMP_dom"/>
</dbReference>
<dbReference type="CDD" id="cd00130">
    <property type="entry name" value="PAS"/>
    <property type="match status" value="1"/>
</dbReference>
<dbReference type="CDD" id="cd18773">
    <property type="entry name" value="PDC1_HK_sensor"/>
    <property type="match status" value="1"/>
</dbReference>
<dbReference type="Gene3D" id="3.30.450.20">
    <property type="entry name" value="PAS domain"/>
    <property type="match status" value="1"/>
</dbReference>
<evidence type="ECO:0000256" key="8">
    <source>
        <dbReference type="ARBA" id="ARBA00022741"/>
    </source>
</evidence>
<dbReference type="PROSITE" id="PS50112">
    <property type="entry name" value="PAS"/>
    <property type="match status" value="1"/>
</dbReference>
<dbReference type="SMART" id="SM00387">
    <property type="entry name" value="HATPase_c"/>
    <property type="match status" value="1"/>
</dbReference>
<proteinExistence type="predicted"/>
<dbReference type="InterPro" id="IPR003594">
    <property type="entry name" value="HATPase_dom"/>
</dbReference>
<evidence type="ECO:0000256" key="13">
    <source>
        <dbReference type="ARBA" id="ARBA00023136"/>
    </source>
</evidence>
<name>A0AA96GJ71_9BACT</name>
<dbReference type="KEGG" id="nall:PP769_09275"/>
<evidence type="ECO:0000313" key="20">
    <source>
        <dbReference type="Proteomes" id="UP001302719"/>
    </source>
</evidence>
<dbReference type="PROSITE" id="PS50109">
    <property type="entry name" value="HIS_KIN"/>
    <property type="match status" value="1"/>
</dbReference>
<feature type="domain" description="HAMP" evidence="18">
    <location>
        <begin position="373"/>
        <end position="425"/>
    </location>
</feature>
<evidence type="ECO:0000259" key="17">
    <source>
        <dbReference type="PROSITE" id="PS50112"/>
    </source>
</evidence>
<keyword evidence="10 19" id="KW-0067">ATP-binding</keyword>
<dbReference type="InterPro" id="IPR000014">
    <property type="entry name" value="PAS"/>
</dbReference>
<gene>
    <name evidence="19" type="ORF">PP769_09275</name>
</gene>
<evidence type="ECO:0000256" key="1">
    <source>
        <dbReference type="ARBA" id="ARBA00000085"/>
    </source>
</evidence>
<evidence type="ECO:0000256" key="11">
    <source>
        <dbReference type="ARBA" id="ARBA00022989"/>
    </source>
</evidence>
<evidence type="ECO:0000256" key="4">
    <source>
        <dbReference type="ARBA" id="ARBA00022475"/>
    </source>
</evidence>
<dbReference type="InterPro" id="IPR004358">
    <property type="entry name" value="Sig_transdc_His_kin-like_C"/>
</dbReference>
<feature type="compositionally biased region" description="Polar residues" evidence="14">
    <location>
        <begin position="520"/>
        <end position="529"/>
    </location>
</feature>
<keyword evidence="13 15" id="KW-0472">Membrane</keyword>
<dbReference type="PANTHER" id="PTHR43065">
    <property type="entry name" value="SENSOR HISTIDINE KINASE"/>
    <property type="match status" value="1"/>
</dbReference>
<accession>A0AA96GJ71</accession>
<evidence type="ECO:0000256" key="3">
    <source>
        <dbReference type="ARBA" id="ARBA00012438"/>
    </source>
</evidence>
<dbReference type="InterPro" id="IPR005467">
    <property type="entry name" value="His_kinase_dom"/>
</dbReference>